<comment type="caution">
    <text evidence="2">The sequence shown here is derived from an EMBL/GenBank/DDBJ whole genome shotgun (WGS) entry which is preliminary data.</text>
</comment>
<feature type="transmembrane region" description="Helical" evidence="1">
    <location>
        <begin position="6"/>
        <end position="26"/>
    </location>
</feature>
<evidence type="ECO:0000313" key="2">
    <source>
        <dbReference type="EMBL" id="NGP87825.1"/>
    </source>
</evidence>
<accession>A0A6M1T3N6</accession>
<dbReference type="AlphaFoldDB" id="A0A6M1T3N6"/>
<dbReference type="Proteomes" id="UP000479132">
    <property type="component" value="Unassembled WGS sequence"/>
</dbReference>
<gene>
    <name evidence="2" type="ORF">G3569_05635</name>
</gene>
<evidence type="ECO:0000256" key="1">
    <source>
        <dbReference type="SAM" id="Phobius"/>
    </source>
</evidence>
<keyword evidence="1" id="KW-0812">Transmembrane</keyword>
<dbReference type="EMBL" id="JAALLS010000005">
    <property type="protein sequence ID" value="NGP87825.1"/>
    <property type="molecule type" value="Genomic_DNA"/>
</dbReference>
<name>A0A6M1T3N6_9BACT</name>
<keyword evidence="1" id="KW-1133">Transmembrane helix</keyword>
<reference evidence="2 3" key="1">
    <citation type="submission" date="2020-02" db="EMBL/GenBank/DDBJ databases">
        <title>Aliifodinibius halophilus 2W32, complete genome.</title>
        <authorList>
            <person name="Li Y."/>
            <person name="Wu S."/>
        </authorList>
    </citation>
    <scope>NUCLEOTIDE SEQUENCE [LARGE SCALE GENOMIC DNA]</scope>
    <source>
        <strain evidence="2 3">2W32</strain>
    </source>
</reference>
<keyword evidence="1" id="KW-0472">Membrane</keyword>
<organism evidence="2 3">
    <name type="scientific">Fodinibius halophilus</name>
    <dbReference type="NCBI Taxonomy" id="1736908"/>
    <lineage>
        <taxon>Bacteria</taxon>
        <taxon>Pseudomonadati</taxon>
        <taxon>Balneolota</taxon>
        <taxon>Balneolia</taxon>
        <taxon>Balneolales</taxon>
        <taxon>Balneolaceae</taxon>
        <taxon>Fodinibius</taxon>
    </lineage>
</organism>
<dbReference type="RefSeq" id="WP_165266934.1">
    <property type="nucleotide sequence ID" value="NZ_JAALLS010000005.1"/>
</dbReference>
<keyword evidence="3" id="KW-1185">Reference proteome</keyword>
<proteinExistence type="predicted"/>
<evidence type="ECO:0000313" key="3">
    <source>
        <dbReference type="Proteomes" id="UP000479132"/>
    </source>
</evidence>
<sequence length="208" mass="23283">MNFGLITSYVVGGIILIGILSMTLSVSNNSTEMTLTSVTREKASGIVEIIEHDIQKIGYNRTEKTDPIIVAADSNLIQFRSNIDNSTDNSVELVTWHFTTTSITSSKNPNDYILMRSVKNLSTGTIENTPIKLGVTNFNIKYLDEYGEPVSNHMSTPVTGSDLEEIRQLYIQLIVESKSKVYKFNKDDGRYVTSIWEKRFSPGNLESN</sequence>
<protein>
    <submittedName>
        <fullName evidence="2">Uncharacterized protein</fullName>
    </submittedName>
</protein>